<reference evidence="3" key="1">
    <citation type="submission" date="2021-01" db="EMBL/GenBank/DDBJ databases">
        <authorList>
            <consortium name="Aspergillus puulaauensis MK2 genome sequencing consortium"/>
            <person name="Kazuki M."/>
            <person name="Futagami T."/>
        </authorList>
    </citation>
    <scope>NUCLEOTIDE SEQUENCE</scope>
    <source>
        <strain evidence="3">MK2</strain>
    </source>
</reference>
<dbReference type="EMBL" id="AP024449">
    <property type="protein sequence ID" value="BCS29208.1"/>
    <property type="molecule type" value="Genomic_DNA"/>
</dbReference>
<dbReference type="GeneID" id="64979205"/>
<accession>A0A7R7XYJ4</accession>
<evidence type="ECO:0000313" key="3">
    <source>
        <dbReference type="EMBL" id="BCS29208.1"/>
    </source>
</evidence>
<organism evidence="3 4">
    <name type="scientific">Aspergillus puulaauensis</name>
    <dbReference type="NCBI Taxonomy" id="1220207"/>
    <lineage>
        <taxon>Eukaryota</taxon>
        <taxon>Fungi</taxon>
        <taxon>Dikarya</taxon>
        <taxon>Ascomycota</taxon>
        <taxon>Pezizomycotina</taxon>
        <taxon>Eurotiomycetes</taxon>
        <taxon>Eurotiomycetidae</taxon>
        <taxon>Eurotiales</taxon>
        <taxon>Aspergillaceae</taxon>
        <taxon>Aspergillus</taxon>
    </lineage>
</organism>
<keyword evidence="2" id="KW-0732">Signal</keyword>
<gene>
    <name evidence="3" type="ORF">APUU_70778S</name>
</gene>
<evidence type="ECO:0000313" key="4">
    <source>
        <dbReference type="Proteomes" id="UP000654913"/>
    </source>
</evidence>
<keyword evidence="4" id="KW-1185">Reference proteome</keyword>
<dbReference type="OrthoDB" id="3798541at2759"/>
<dbReference type="Proteomes" id="UP000654913">
    <property type="component" value="Chromosome 7"/>
</dbReference>
<feature type="signal peptide" evidence="2">
    <location>
        <begin position="1"/>
        <end position="17"/>
    </location>
</feature>
<dbReference type="KEGG" id="apuu:APUU_70778S"/>
<evidence type="ECO:0000256" key="1">
    <source>
        <dbReference type="SAM" id="MobiDB-lite"/>
    </source>
</evidence>
<sequence length="353" mass="36375">MKASLITALTWAACTMASPVVLNARHDDCTCVEETLTLTLPASTGGTLVEPTPSTYPEETSTSTNTATATATVPEETSTATWSSTNTNTATSTDTVPEETGTTTAPPTSVPTPGDCENGRCHGTGHLVQDLGPQVNRLLTVTGADGEDFLVQVNEDVYNLLSGRVSLSDSVGEVVGDAASLGDLIADLGPIIDCILTIVGEDSHILLVRLAPEIADLLRGAGATLGLNAVNNPVGQIVKSLGLNVKRDQLDHFNVHGLDGNDLPVQIPGALGKAIAGLHLETAVGTVIATGIHVTQIVQELGPHSEEFLVVFGKGTGLVLIRLAPQVARIVKGLAPELGNPVGNIIDTVGDNL</sequence>
<name>A0A7R7XYJ4_9EURO</name>
<dbReference type="AlphaFoldDB" id="A0A7R7XYJ4"/>
<evidence type="ECO:0000256" key="2">
    <source>
        <dbReference type="SAM" id="SignalP"/>
    </source>
</evidence>
<reference evidence="3" key="2">
    <citation type="submission" date="2021-02" db="EMBL/GenBank/DDBJ databases">
        <title>Aspergillus puulaauensis MK2 genome sequence.</title>
        <authorList>
            <person name="Futagami T."/>
            <person name="Mori K."/>
            <person name="Kadooka C."/>
            <person name="Tanaka T."/>
        </authorList>
    </citation>
    <scope>NUCLEOTIDE SEQUENCE</scope>
    <source>
        <strain evidence="3">MK2</strain>
    </source>
</reference>
<dbReference type="RefSeq" id="XP_041561394.1">
    <property type="nucleotide sequence ID" value="XM_041695689.1"/>
</dbReference>
<feature type="region of interest" description="Disordered" evidence="1">
    <location>
        <begin position="43"/>
        <end position="116"/>
    </location>
</feature>
<feature type="compositionally biased region" description="Low complexity" evidence="1">
    <location>
        <begin position="50"/>
        <end position="114"/>
    </location>
</feature>
<proteinExistence type="predicted"/>
<feature type="chain" id="PRO_5031312499" evidence="2">
    <location>
        <begin position="18"/>
        <end position="353"/>
    </location>
</feature>
<protein>
    <submittedName>
        <fullName evidence="3">Uncharacterized protein</fullName>
    </submittedName>
</protein>